<gene>
    <name evidence="8" type="primary">MPDU1</name>
</gene>
<reference evidence="8" key="2">
    <citation type="submission" date="2025-08" db="UniProtKB">
        <authorList>
            <consortium name="Ensembl"/>
        </authorList>
    </citation>
    <scope>IDENTIFICATION</scope>
</reference>
<dbReference type="Ensembl" id="ENSOABT00000074185.1">
    <property type="protein sequence ID" value="ENSOABP00000061569.1"/>
    <property type="gene ID" value="ENSOABG00000015543.2"/>
</dbReference>
<evidence type="ECO:0000256" key="7">
    <source>
        <dbReference type="SAM" id="Phobius"/>
    </source>
</evidence>
<dbReference type="GO" id="GO:1905515">
    <property type="term" value="P:non-motile cilium assembly"/>
    <property type="evidence" value="ECO:0007669"/>
    <property type="project" value="TreeGrafter"/>
</dbReference>
<accession>A0AAZ1X1M1</accession>
<evidence type="ECO:0000256" key="4">
    <source>
        <dbReference type="ARBA" id="ARBA00022989"/>
    </source>
</evidence>
<keyword evidence="5 7" id="KW-0472">Membrane</keyword>
<dbReference type="PANTHER" id="PTHR13531:SF8">
    <property type="entry name" value="TRANSMEMBRANE PROTEIN 80"/>
    <property type="match status" value="1"/>
</dbReference>
<keyword evidence="6" id="KW-0966">Cell projection</keyword>
<evidence type="ECO:0000256" key="2">
    <source>
        <dbReference type="ARBA" id="ARBA00004141"/>
    </source>
</evidence>
<evidence type="ECO:0000256" key="5">
    <source>
        <dbReference type="ARBA" id="ARBA00023136"/>
    </source>
</evidence>
<keyword evidence="3 7" id="KW-0812">Transmembrane</keyword>
<dbReference type="GO" id="GO:0035869">
    <property type="term" value="C:ciliary transition zone"/>
    <property type="evidence" value="ECO:0007669"/>
    <property type="project" value="TreeGrafter"/>
</dbReference>
<dbReference type="Pfam" id="PF09799">
    <property type="entry name" value="Transmemb_17"/>
    <property type="match status" value="1"/>
</dbReference>
<proteinExistence type="predicted"/>
<name>A0AAZ1X1M1_OREAU</name>
<reference evidence="9" key="1">
    <citation type="submission" date="2020-03" db="EMBL/GenBank/DDBJ databases">
        <title>Evolution of repeat sequences and sex chromosomes of tilapia species revealed by chromosome-level genomes.</title>
        <authorList>
            <person name="Xu L."/>
            <person name="Tao W."/>
            <person name="Wang D."/>
            <person name="Zhou Q."/>
        </authorList>
    </citation>
    <scope>NUCLEOTIDE SEQUENCE [LARGE SCALE GENOMIC DNA]</scope>
    <source>
        <strain evidence="9">Israel</strain>
    </source>
</reference>
<comment type="subcellular location">
    <subcellularLocation>
        <location evidence="1">Cell projection</location>
        <location evidence="1">Cilium</location>
    </subcellularLocation>
    <subcellularLocation>
        <location evidence="2">Membrane</location>
        <topology evidence="2">Multi-pass membrane protein</topology>
    </subcellularLocation>
</comment>
<organism evidence="8 9">
    <name type="scientific">Oreochromis aureus</name>
    <name type="common">Israeli tilapia</name>
    <name type="synonym">Chromis aureus</name>
    <dbReference type="NCBI Taxonomy" id="47969"/>
    <lineage>
        <taxon>Eukaryota</taxon>
        <taxon>Metazoa</taxon>
        <taxon>Chordata</taxon>
        <taxon>Craniata</taxon>
        <taxon>Vertebrata</taxon>
        <taxon>Euteleostomi</taxon>
        <taxon>Actinopterygii</taxon>
        <taxon>Neopterygii</taxon>
        <taxon>Teleostei</taxon>
        <taxon>Neoteleostei</taxon>
        <taxon>Acanthomorphata</taxon>
        <taxon>Ovalentaria</taxon>
        <taxon>Cichlomorphae</taxon>
        <taxon>Cichliformes</taxon>
        <taxon>Cichlidae</taxon>
        <taxon>African cichlids</taxon>
        <taxon>Pseudocrenilabrinae</taxon>
        <taxon>Oreochromini</taxon>
        <taxon>Oreochromis</taxon>
    </lineage>
</organism>
<reference evidence="8" key="3">
    <citation type="submission" date="2025-09" db="UniProtKB">
        <authorList>
            <consortium name="Ensembl"/>
        </authorList>
    </citation>
    <scope>IDENTIFICATION</scope>
</reference>
<feature type="transmembrane region" description="Helical" evidence="7">
    <location>
        <begin position="72"/>
        <end position="92"/>
    </location>
</feature>
<feature type="transmembrane region" description="Helical" evidence="7">
    <location>
        <begin position="39"/>
        <end position="60"/>
    </location>
</feature>
<dbReference type="PANTHER" id="PTHR13531">
    <property type="entry name" value="GEO07735P1-RELATED-RELATED"/>
    <property type="match status" value="1"/>
</dbReference>
<evidence type="ECO:0000256" key="1">
    <source>
        <dbReference type="ARBA" id="ARBA00004138"/>
    </source>
</evidence>
<evidence type="ECO:0000313" key="9">
    <source>
        <dbReference type="Proteomes" id="UP000472276"/>
    </source>
</evidence>
<evidence type="ECO:0000313" key="8">
    <source>
        <dbReference type="Ensembl" id="ENSOABP00000061569.1"/>
    </source>
</evidence>
<evidence type="ECO:0000256" key="3">
    <source>
        <dbReference type="ARBA" id="ARBA00022692"/>
    </source>
</evidence>
<feature type="transmembrane region" description="Helical" evidence="7">
    <location>
        <begin position="136"/>
        <end position="156"/>
    </location>
</feature>
<dbReference type="InterPro" id="IPR019184">
    <property type="entry name" value="Uncharacterised_TM-17"/>
</dbReference>
<dbReference type="AlphaFoldDB" id="A0AAZ1X1M1"/>
<keyword evidence="4 7" id="KW-1133">Transmembrane helix</keyword>
<protein>
    <recommendedName>
        <fullName evidence="10">Transmembrane protein 80</fullName>
    </recommendedName>
</protein>
<evidence type="ECO:0008006" key="10">
    <source>
        <dbReference type="Google" id="ProtNLM"/>
    </source>
</evidence>
<evidence type="ECO:0000256" key="6">
    <source>
        <dbReference type="ARBA" id="ARBA00023273"/>
    </source>
</evidence>
<sequence>PKHVEVLELKTPETEDEKNNSCLFFTCFPTRLSSVTLQLLLHVTAAYFVFYFLFTLGLIIKKSLVLSYPADALVCDIFLLFLLAALEFLHFYSGVKGNLTESETYVFGNLFLTGATIMLTVYFLVWQSYVMRADVIISSVSLGLYGLDGVLAFSTLTRFARVHS</sequence>
<feature type="transmembrane region" description="Helical" evidence="7">
    <location>
        <begin position="104"/>
        <end position="124"/>
    </location>
</feature>
<keyword evidence="9" id="KW-1185">Reference proteome</keyword>
<dbReference type="Proteomes" id="UP000472276">
    <property type="component" value="Unassembled WGS sequence"/>
</dbReference>
<dbReference type="GO" id="GO:0016020">
    <property type="term" value="C:membrane"/>
    <property type="evidence" value="ECO:0007669"/>
    <property type="project" value="UniProtKB-SubCell"/>
</dbReference>